<sequence>MRRRFRGGGGGAHAAGGLRREAARRGHGSPRPDGRHRLDLEGSRVLRFRPSHRLLGRQLPGPLPLALPASGRQVLDDAAAVRGVLVPGCQDGGDLRSSVSGPAGRGRAVRVRGEDGAEDGAAGPQHAQMEDASGHPLLVHRLLPPPAQRRRCAEQTRRPPIRGAHPARRERNVLPGFQALGGRRGCRRRRGRRGARRGYRQGLHPPRARGTACACPRPLLASLVVRFNAMRCNTLSVYRMDPNPSRRRGCRDASKRSRPPWPCWRLHSR</sequence>
<dbReference type="Proteomes" id="UP000007305">
    <property type="component" value="Chromosome 2"/>
</dbReference>
<reference evidence="3" key="1">
    <citation type="submission" date="2015-12" db="EMBL/GenBank/DDBJ databases">
        <title>Update maize B73 reference genome by single molecule sequencing technologies.</title>
        <authorList>
            <consortium name="Maize Genome Sequencing Project"/>
            <person name="Ware D."/>
        </authorList>
    </citation>
    <scope>NUCLEOTIDE SEQUENCE [LARGE SCALE GENOMIC DNA]</scope>
    <source>
        <strain evidence="3">cv. B73</strain>
    </source>
</reference>
<dbReference type="EnsemblPlants" id="Zm00001eb101120_T003">
    <property type="protein sequence ID" value="Zm00001eb101120_P003"/>
    <property type="gene ID" value="Zm00001eb101120"/>
</dbReference>
<gene>
    <name evidence="2" type="primary">LOC103647502</name>
</gene>
<protein>
    <submittedName>
        <fullName evidence="2">Uncharacterized protein</fullName>
    </submittedName>
</protein>
<evidence type="ECO:0000313" key="2">
    <source>
        <dbReference type="EnsemblPlants" id="Zm00001eb101120_P003"/>
    </source>
</evidence>
<keyword evidence="3" id="KW-1185">Reference proteome</keyword>
<name>A0A804MP01_MAIZE</name>
<feature type="region of interest" description="Disordered" evidence="1">
    <location>
        <begin position="145"/>
        <end position="210"/>
    </location>
</feature>
<evidence type="ECO:0000256" key="1">
    <source>
        <dbReference type="SAM" id="MobiDB-lite"/>
    </source>
</evidence>
<dbReference type="OrthoDB" id="5590282at2759"/>
<organism evidence="2 3">
    <name type="scientific">Zea mays</name>
    <name type="common">Maize</name>
    <dbReference type="NCBI Taxonomy" id="4577"/>
    <lineage>
        <taxon>Eukaryota</taxon>
        <taxon>Viridiplantae</taxon>
        <taxon>Streptophyta</taxon>
        <taxon>Embryophyta</taxon>
        <taxon>Tracheophyta</taxon>
        <taxon>Spermatophyta</taxon>
        <taxon>Magnoliopsida</taxon>
        <taxon>Liliopsida</taxon>
        <taxon>Poales</taxon>
        <taxon>Poaceae</taxon>
        <taxon>PACMAD clade</taxon>
        <taxon>Panicoideae</taxon>
        <taxon>Andropogonodae</taxon>
        <taxon>Andropogoneae</taxon>
        <taxon>Tripsacinae</taxon>
        <taxon>Zea</taxon>
    </lineage>
</organism>
<feature type="region of interest" description="Disordered" evidence="1">
    <location>
        <begin position="1"/>
        <end position="42"/>
    </location>
</feature>
<dbReference type="Gramene" id="Zm00001eb101120_T003">
    <property type="protein sequence ID" value="Zm00001eb101120_P003"/>
    <property type="gene ID" value="Zm00001eb101120"/>
</dbReference>
<dbReference type="AlphaFoldDB" id="A0A804MP01"/>
<proteinExistence type="predicted"/>
<feature type="compositionally biased region" description="Basic and acidic residues" evidence="1">
    <location>
        <begin position="18"/>
        <end position="42"/>
    </location>
</feature>
<reference evidence="2" key="2">
    <citation type="submission" date="2019-07" db="EMBL/GenBank/DDBJ databases">
        <authorList>
            <person name="Seetharam A."/>
            <person name="Woodhouse M."/>
            <person name="Cannon E."/>
        </authorList>
    </citation>
    <scope>NUCLEOTIDE SEQUENCE [LARGE SCALE GENOMIC DNA]</scope>
    <source>
        <strain evidence="2">cv. B73</strain>
    </source>
</reference>
<feature type="region of interest" description="Disordered" evidence="1">
    <location>
        <begin position="89"/>
        <end position="128"/>
    </location>
</feature>
<evidence type="ECO:0000313" key="3">
    <source>
        <dbReference type="Proteomes" id="UP000007305"/>
    </source>
</evidence>
<reference evidence="2" key="3">
    <citation type="submission" date="2021-05" db="UniProtKB">
        <authorList>
            <consortium name="EnsemblPlants"/>
        </authorList>
    </citation>
    <scope>IDENTIFICATION</scope>
    <source>
        <strain evidence="2">cv. B73</strain>
    </source>
</reference>
<accession>A0A804MP01</accession>
<feature type="compositionally biased region" description="Basic residues" evidence="1">
    <location>
        <begin position="184"/>
        <end position="199"/>
    </location>
</feature>